<evidence type="ECO:0000256" key="9">
    <source>
        <dbReference type="ARBA" id="ARBA00022840"/>
    </source>
</evidence>
<keyword evidence="11" id="KW-0902">Two-component regulatory system</keyword>
<dbReference type="SMART" id="SM00387">
    <property type="entry name" value="HATPase_c"/>
    <property type="match status" value="1"/>
</dbReference>
<dbReference type="PANTHER" id="PTHR45569:SF1">
    <property type="entry name" value="SENSOR PROTEIN KDPD"/>
    <property type="match status" value="1"/>
</dbReference>
<evidence type="ECO:0000256" key="7">
    <source>
        <dbReference type="ARBA" id="ARBA00022741"/>
    </source>
</evidence>
<evidence type="ECO:0000313" key="16">
    <source>
        <dbReference type="Proteomes" id="UP001244787"/>
    </source>
</evidence>
<feature type="domain" description="Histidine kinase" evidence="14">
    <location>
        <begin position="137"/>
        <end position="351"/>
    </location>
</feature>
<proteinExistence type="predicted"/>
<organism evidence="15 16">
    <name type="scientific">Aequorivita aurantiaca</name>
    <dbReference type="NCBI Taxonomy" id="3053356"/>
    <lineage>
        <taxon>Bacteria</taxon>
        <taxon>Pseudomonadati</taxon>
        <taxon>Bacteroidota</taxon>
        <taxon>Flavobacteriia</taxon>
        <taxon>Flavobacteriales</taxon>
        <taxon>Flavobacteriaceae</taxon>
        <taxon>Aequorivita</taxon>
    </lineage>
</organism>
<dbReference type="InterPro" id="IPR038318">
    <property type="entry name" value="KdpD_sf"/>
</dbReference>
<keyword evidence="4" id="KW-0597">Phosphoprotein</keyword>
<dbReference type="GO" id="GO:0005524">
    <property type="term" value="F:ATP binding"/>
    <property type="evidence" value="ECO:0007669"/>
    <property type="project" value="UniProtKB-KW"/>
</dbReference>
<keyword evidence="16" id="KW-1185">Reference proteome</keyword>
<evidence type="ECO:0000256" key="2">
    <source>
        <dbReference type="ARBA" id="ARBA00004141"/>
    </source>
</evidence>
<evidence type="ECO:0000256" key="3">
    <source>
        <dbReference type="ARBA" id="ARBA00012438"/>
    </source>
</evidence>
<dbReference type="Pfam" id="PF13493">
    <property type="entry name" value="DUF4118"/>
    <property type="match status" value="1"/>
</dbReference>
<dbReference type="CDD" id="cd00075">
    <property type="entry name" value="HATPase"/>
    <property type="match status" value="1"/>
</dbReference>
<dbReference type="InterPro" id="IPR003594">
    <property type="entry name" value="HATPase_dom"/>
</dbReference>
<dbReference type="PRINTS" id="PR00344">
    <property type="entry name" value="BCTRLSENSOR"/>
</dbReference>
<feature type="transmembrane region" description="Helical" evidence="13">
    <location>
        <begin position="45"/>
        <end position="71"/>
    </location>
</feature>
<dbReference type="InterPro" id="IPR052023">
    <property type="entry name" value="Histidine_kinase_KdpD"/>
</dbReference>
<dbReference type="Proteomes" id="UP001244787">
    <property type="component" value="Unassembled WGS sequence"/>
</dbReference>
<dbReference type="InterPro" id="IPR005467">
    <property type="entry name" value="His_kinase_dom"/>
</dbReference>
<feature type="transmembrane region" description="Helical" evidence="13">
    <location>
        <begin position="91"/>
        <end position="109"/>
    </location>
</feature>
<dbReference type="InterPro" id="IPR036890">
    <property type="entry name" value="HATPase_C_sf"/>
</dbReference>
<evidence type="ECO:0000256" key="12">
    <source>
        <dbReference type="ARBA" id="ARBA00023136"/>
    </source>
</evidence>
<evidence type="ECO:0000256" key="1">
    <source>
        <dbReference type="ARBA" id="ARBA00000085"/>
    </source>
</evidence>
<protein>
    <recommendedName>
        <fullName evidence="3">histidine kinase</fullName>
        <ecNumber evidence="3">2.7.13.3</ecNumber>
    </recommendedName>
</protein>
<dbReference type="CDD" id="cd00082">
    <property type="entry name" value="HisKA"/>
    <property type="match status" value="1"/>
</dbReference>
<evidence type="ECO:0000256" key="6">
    <source>
        <dbReference type="ARBA" id="ARBA00022692"/>
    </source>
</evidence>
<evidence type="ECO:0000313" key="15">
    <source>
        <dbReference type="EMBL" id="MDN3724449.1"/>
    </source>
</evidence>
<dbReference type="Gene3D" id="1.10.287.130">
    <property type="match status" value="1"/>
</dbReference>
<keyword evidence="12 13" id="KW-0472">Membrane</keyword>
<dbReference type="PANTHER" id="PTHR45569">
    <property type="entry name" value="SENSOR PROTEIN KDPD"/>
    <property type="match status" value="1"/>
</dbReference>
<reference evidence="15 16" key="1">
    <citation type="submission" date="2023-06" db="EMBL/GenBank/DDBJ databases">
        <authorList>
            <person name="Ye Y.-Q."/>
            <person name="Du Z.-J."/>
        </authorList>
    </citation>
    <scope>NUCLEOTIDE SEQUENCE [LARGE SCALE GENOMIC DNA]</scope>
    <source>
        <strain evidence="15 16">SDUM287046</strain>
    </source>
</reference>
<keyword evidence="10 13" id="KW-1133">Transmembrane helix</keyword>
<sequence length="364" mass="41224">MATLTFSRQSLNSQYLISIAATLLLSVGCYFMVEFIGYRTVALVLLLLVSLLAMVFKIYPVMVTAFLSALIWNFLFIPPTLTFHIGTPEDFLMFLMYFVVALINAVLTYKIRQFERKKRVEDEKTQTIKLYNTLLNSLSHELRTPLATIIGAIDTIKDSANQISEANKKELYTEIEIASFRLNRQVENLLNMSRLEAGTLKPTYDWFDVNELVFNTIKQNQESQESHNILFHPNEQLPLIKIDGGFIEVILHNLIHNALQHTPKNARIFIDVLYRQTHLVITVSDEGSGFPKAEIDFVFDKFYKLNGTASGGTGLGLSIVKGFTEALNGKIFLENCHNGGARFTIEIPVETASILELDSKNEQN</sequence>
<dbReference type="SMART" id="SM00388">
    <property type="entry name" value="HisKA"/>
    <property type="match status" value="1"/>
</dbReference>
<evidence type="ECO:0000256" key="4">
    <source>
        <dbReference type="ARBA" id="ARBA00022553"/>
    </source>
</evidence>
<comment type="subcellular location">
    <subcellularLocation>
        <location evidence="2">Membrane</location>
        <topology evidence="2">Multi-pass membrane protein</topology>
    </subcellularLocation>
</comment>
<comment type="caution">
    <text evidence="15">The sequence shown here is derived from an EMBL/GenBank/DDBJ whole genome shotgun (WGS) entry which is preliminary data.</text>
</comment>
<dbReference type="SUPFAM" id="SSF55874">
    <property type="entry name" value="ATPase domain of HSP90 chaperone/DNA topoisomerase II/histidine kinase"/>
    <property type="match status" value="1"/>
</dbReference>
<dbReference type="InterPro" id="IPR004358">
    <property type="entry name" value="Sig_transdc_His_kin-like_C"/>
</dbReference>
<dbReference type="EMBL" id="JAUGQQ010000004">
    <property type="protein sequence ID" value="MDN3724449.1"/>
    <property type="molecule type" value="Genomic_DNA"/>
</dbReference>
<dbReference type="InterPro" id="IPR036097">
    <property type="entry name" value="HisK_dim/P_sf"/>
</dbReference>
<evidence type="ECO:0000259" key="14">
    <source>
        <dbReference type="PROSITE" id="PS50109"/>
    </source>
</evidence>
<keyword evidence="5" id="KW-0808">Transferase</keyword>
<comment type="catalytic activity">
    <reaction evidence="1">
        <text>ATP + protein L-histidine = ADP + protein N-phospho-L-histidine.</text>
        <dbReference type="EC" id="2.7.13.3"/>
    </reaction>
</comment>
<evidence type="ECO:0000256" key="8">
    <source>
        <dbReference type="ARBA" id="ARBA00022777"/>
    </source>
</evidence>
<evidence type="ECO:0000256" key="10">
    <source>
        <dbReference type="ARBA" id="ARBA00022989"/>
    </source>
</evidence>
<name>A0ABT8DI19_9FLAO</name>
<gene>
    <name evidence="15" type="ORF">QRD02_08640</name>
</gene>
<dbReference type="RefSeq" id="WP_290254534.1">
    <property type="nucleotide sequence ID" value="NZ_JAUGQQ010000004.1"/>
</dbReference>
<dbReference type="Gene3D" id="1.20.120.620">
    <property type="entry name" value="Backbone structure of the membrane domain of e. Coli histidine kinase receptor kdpd"/>
    <property type="match status" value="1"/>
</dbReference>
<keyword evidence="7" id="KW-0547">Nucleotide-binding</keyword>
<dbReference type="Pfam" id="PF02518">
    <property type="entry name" value="HATPase_c"/>
    <property type="match status" value="1"/>
</dbReference>
<keyword evidence="8" id="KW-0418">Kinase</keyword>
<evidence type="ECO:0000256" key="11">
    <source>
        <dbReference type="ARBA" id="ARBA00023012"/>
    </source>
</evidence>
<dbReference type="SUPFAM" id="SSF47384">
    <property type="entry name" value="Homodimeric domain of signal transducing histidine kinase"/>
    <property type="match status" value="1"/>
</dbReference>
<keyword evidence="6 13" id="KW-0812">Transmembrane</keyword>
<dbReference type="Pfam" id="PF00512">
    <property type="entry name" value="HisKA"/>
    <property type="match status" value="1"/>
</dbReference>
<dbReference type="Gene3D" id="3.30.565.10">
    <property type="entry name" value="Histidine kinase-like ATPase, C-terminal domain"/>
    <property type="match status" value="1"/>
</dbReference>
<evidence type="ECO:0000256" key="5">
    <source>
        <dbReference type="ARBA" id="ARBA00022679"/>
    </source>
</evidence>
<dbReference type="InterPro" id="IPR025201">
    <property type="entry name" value="KdpD_TM"/>
</dbReference>
<accession>A0ABT8DI19</accession>
<dbReference type="PROSITE" id="PS50109">
    <property type="entry name" value="HIS_KIN"/>
    <property type="match status" value="1"/>
</dbReference>
<evidence type="ECO:0000256" key="13">
    <source>
        <dbReference type="SAM" id="Phobius"/>
    </source>
</evidence>
<feature type="transmembrane region" description="Helical" evidence="13">
    <location>
        <begin position="15"/>
        <end position="33"/>
    </location>
</feature>
<dbReference type="EC" id="2.7.13.3" evidence="3"/>
<dbReference type="InterPro" id="IPR003661">
    <property type="entry name" value="HisK_dim/P_dom"/>
</dbReference>
<keyword evidence="9 15" id="KW-0067">ATP-binding</keyword>